<dbReference type="SUPFAM" id="SSF55729">
    <property type="entry name" value="Acyl-CoA N-acyltransferases (Nat)"/>
    <property type="match status" value="1"/>
</dbReference>
<feature type="domain" description="N-acetyltransferase" evidence="3">
    <location>
        <begin position="102"/>
        <end position="247"/>
    </location>
</feature>
<dbReference type="InterPro" id="IPR050680">
    <property type="entry name" value="YpeA/RimI_acetyltransf"/>
</dbReference>
<dbReference type="RefSeq" id="WP_207566477.1">
    <property type="nucleotide sequence ID" value="NZ_CP071446.1"/>
</dbReference>
<dbReference type="PANTHER" id="PTHR43420:SF44">
    <property type="entry name" value="ACETYLTRANSFERASE YPEA"/>
    <property type="match status" value="1"/>
</dbReference>
<evidence type="ECO:0000256" key="1">
    <source>
        <dbReference type="ARBA" id="ARBA00022679"/>
    </source>
</evidence>
<keyword evidence="1" id="KW-0808">Transferase</keyword>
<dbReference type="InterPro" id="IPR016181">
    <property type="entry name" value="Acyl_CoA_acyltransferase"/>
</dbReference>
<evidence type="ECO:0000313" key="5">
    <source>
        <dbReference type="Proteomes" id="UP000671862"/>
    </source>
</evidence>
<evidence type="ECO:0000256" key="2">
    <source>
        <dbReference type="ARBA" id="ARBA00023315"/>
    </source>
</evidence>
<dbReference type="PANTHER" id="PTHR43420">
    <property type="entry name" value="ACETYLTRANSFERASE"/>
    <property type="match status" value="1"/>
</dbReference>
<dbReference type="Gene3D" id="3.40.630.30">
    <property type="match status" value="1"/>
</dbReference>
<dbReference type="PROSITE" id="PS51186">
    <property type="entry name" value="GNAT"/>
    <property type="match status" value="1"/>
</dbReference>
<gene>
    <name evidence="4" type="ORF">JYK00_08500</name>
</gene>
<sequence length="247" mass="29462">MEFKEDNGKLYVIEDEEIVLHVGKWKKHERFCGGRVVEKKFHDFSKFLKRFSREFKKVYPEHSLILNFEQKINYESNSSDYIILDRIFMSIKLGNLFEEPEENFVPLRFEKLESYANEIYEAIPWYDKLLMGVKNPYELNEFFEEVDRGNYGYVLKELSFQLENPFRGFIFTLEENDSGILIGDVVVLPEFRRQGLGTKLIKKVLYTAQKKGYKEAFLFVTDDNFAKRLYRKVGFEEIDVTSLLIIR</sequence>
<dbReference type="EMBL" id="CP071446">
    <property type="protein sequence ID" value="QTA37753.1"/>
    <property type="molecule type" value="Genomic_DNA"/>
</dbReference>
<evidence type="ECO:0000313" key="4">
    <source>
        <dbReference type="EMBL" id="QTA37753.1"/>
    </source>
</evidence>
<dbReference type="Pfam" id="PF00583">
    <property type="entry name" value="Acetyltransf_1"/>
    <property type="match status" value="1"/>
</dbReference>
<name>A0ABX7S5E9_9BACT</name>
<reference evidence="4 5" key="1">
    <citation type="submission" date="2021-03" db="EMBL/GenBank/DDBJ databases">
        <title>Thermosipho ferrireducens sp.nov., an anaerobic thermophilic iron-reducing bacterium isolated from a deep-sea hydrothermal sulfide deposits.</title>
        <authorList>
            <person name="Zeng X."/>
            <person name="Chen Y."/>
            <person name="Shao Z."/>
        </authorList>
    </citation>
    <scope>NUCLEOTIDE SEQUENCE [LARGE SCALE GENOMIC DNA]</scope>
    <source>
        <strain evidence="4 5">JL129W03</strain>
    </source>
</reference>
<accession>A0ABX7S5E9</accession>
<evidence type="ECO:0000259" key="3">
    <source>
        <dbReference type="PROSITE" id="PS51186"/>
    </source>
</evidence>
<keyword evidence="5" id="KW-1185">Reference proteome</keyword>
<organism evidence="4 5">
    <name type="scientific">Thermosipho ferrireducens</name>
    <dbReference type="NCBI Taxonomy" id="2571116"/>
    <lineage>
        <taxon>Bacteria</taxon>
        <taxon>Thermotogati</taxon>
        <taxon>Thermotogota</taxon>
        <taxon>Thermotogae</taxon>
        <taxon>Thermotogales</taxon>
        <taxon>Fervidobacteriaceae</taxon>
        <taxon>Thermosipho</taxon>
    </lineage>
</organism>
<dbReference type="InterPro" id="IPR000182">
    <property type="entry name" value="GNAT_dom"/>
</dbReference>
<proteinExistence type="predicted"/>
<keyword evidence="2" id="KW-0012">Acyltransferase</keyword>
<protein>
    <submittedName>
        <fullName evidence="4">GNAT family N-acetyltransferase</fullName>
    </submittedName>
</protein>
<dbReference type="CDD" id="cd04301">
    <property type="entry name" value="NAT_SF"/>
    <property type="match status" value="1"/>
</dbReference>
<dbReference type="Proteomes" id="UP000671862">
    <property type="component" value="Chromosome"/>
</dbReference>